<comment type="subcellular location">
    <subcellularLocation>
        <location evidence="1 6">Membrane</location>
        <topology evidence="1 6">Multi-pass membrane protein</topology>
    </subcellularLocation>
</comment>
<feature type="transmembrane region" description="Helical" evidence="6">
    <location>
        <begin position="465"/>
        <end position="486"/>
    </location>
</feature>
<dbReference type="STRING" id="1150368.SAMN02927921_03408"/>
<evidence type="ECO:0000256" key="6">
    <source>
        <dbReference type="RuleBase" id="RU363058"/>
    </source>
</evidence>
<dbReference type="PANTHER" id="PTHR11101:SF16">
    <property type="entry name" value="PHOSPHATE TRANSPORTER"/>
    <property type="match status" value="1"/>
</dbReference>
<dbReference type="GO" id="GO:0035435">
    <property type="term" value="P:phosphate ion transmembrane transport"/>
    <property type="evidence" value="ECO:0007669"/>
    <property type="project" value="TreeGrafter"/>
</dbReference>
<organism evidence="7 8">
    <name type="scientific">Sinomicrobium oceani</name>
    <dbReference type="NCBI Taxonomy" id="1150368"/>
    <lineage>
        <taxon>Bacteria</taxon>
        <taxon>Pseudomonadati</taxon>
        <taxon>Bacteroidota</taxon>
        <taxon>Flavobacteriia</taxon>
        <taxon>Flavobacteriales</taxon>
        <taxon>Flavobacteriaceae</taxon>
        <taxon>Sinomicrobium</taxon>
    </lineage>
</organism>
<protein>
    <recommendedName>
        <fullName evidence="6">Phosphate transporter</fullName>
    </recommendedName>
</protein>
<evidence type="ECO:0000256" key="1">
    <source>
        <dbReference type="ARBA" id="ARBA00004141"/>
    </source>
</evidence>
<dbReference type="InterPro" id="IPR001204">
    <property type="entry name" value="Phos_transporter"/>
</dbReference>
<dbReference type="GO" id="GO:0016020">
    <property type="term" value="C:membrane"/>
    <property type="evidence" value="ECO:0007669"/>
    <property type="project" value="UniProtKB-SubCell"/>
</dbReference>
<dbReference type="Proteomes" id="UP000182248">
    <property type="component" value="Unassembled WGS sequence"/>
</dbReference>
<keyword evidence="4 6" id="KW-1133">Transmembrane helix</keyword>
<dbReference type="RefSeq" id="WP_072318625.1">
    <property type="nucleotide sequence ID" value="NZ_FPJE01000023.1"/>
</dbReference>
<gene>
    <name evidence="7" type="ORF">SAMN02927921_03408</name>
</gene>
<feature type="transmembrane region" description="Helical" evidence="6">
    <location>
        <begin position="275"/>
        <end position="292"/>
    </location>
</feature>
<name>A0A1K1RDP3_9FLAO</name>
<dbReference type="PANTHER" id="PTHR11101">
    <property type="entry name" value="PHOSPHATE TRANSPORTER"/>
    <property type="match status" value="1"/>
</dbReference>
<proteinExistence type="inferred from homology"/>
<dbReference type="EMBL" id="FPJE01000023">
    <property type="protein sequence ID" value="SFW69988.1"/>
    <property type="molecule type" value="Genomic_DNA"/>
</dbReference>
<feature type="transmembrane region" description="Helical" evidence="6">
    <location>
        <begin position="72"/>
        <end position="92"/>
    </location>
</feature>
<dbReference type="AlphaFoldDB" id="A0A1K1RDP3"/>
<feature type="transmembrane region" description="Helical" evidence="6">
    <location>
        <begin position="312"/>
        <end position="331"/>
    </location>
</feature>
<keyword evidence="5 6" id="KW-0472">Membrane</keyword>
<comment type="similarity">
    <text evidence="6">Belongs to the inorganic phosphate transporter (PiT) (TC 2.A.20) family.</text>
</comment>
<dbReference type="OrthoDB" id="1110016at2"/>
<feature type="transmembrane region" description="Helical" evidence="6">
    <location>
        <begin position="112"/>
        <end position="131"/>
    </location>
</feature>
<evidence type="ECO:0000256" key="3">
    <source>
        <dbReference type="ARBA" id="ARBA00022692"/>
    </source>
</evidence>
<keyword evidence="8" id="KW-1185">Reference proteome</keyword>
<keyword evidence="6" id="KW-0592">Phosphate transport</keyword>
<feature type="transmembrane region" description="Helical" evidence="6">
    <location>
        <begin position="186"/>
        <end position="207"/>
    </location>
</feature>
<sequence>MEQVYMVMLIALALLAITDLVVGVSNDAVNFLNSAIGSKAVSMRTIMIVASVGIACGALFSSGMMEIARSGIFVPGMFTFNDVMIIFMAVMISDILLLDVFNSIGLPTSTTVSIVFELLGAAVCLAIYKIVVQDGDMATLGEYINTAKATQIVVSILLSVALSFSVGALVQYVSRLVFTFQFEKKVKYIGAIFGGLAITAITFFMLVKGLKGVSFVPEEVAVWIKNNQLLIIGISFVFWTVLSQVLMSVFKVNILRMIIIIGTFALAMAFAGNDLVNFIGVPIAAYQSYGFFINSGMPADSYLMGELASGEIVAPFYFLLFAGIIMVITLWTSKKARDVIATGVDLARQGDGAEKFSPNTLSRFIVRTSVYAGMGINYFLPKSIQLKIDKQFEQPETKRKKKDAPAFDMVRASVNLMVASILISIGTSLKLPLSTTYVTFMVAMGTSFADRAWDRESAVYRVAGVLNVIGGWFLTAIVAFFSAAIIAYLLTIGGIVAFVGLLIVSAVLLYRSSRIHARKAREEEEKRKLRTEDIITIHEIVNDSSHHISKVIGKTNKLYSEVVDNLGLQELKKLKKNKKTLRKLEDEVDELKGELFYFIKSLDESSIEASKFYILVLDNLQDMVQSIGYIVKNSYSHVNNNHKNLKFNQIRDLKGIDNDLQILFDKIKYTFDKESFKDIDKILEEKQELFDRVSNLIQKQIDRIRTTETSPKNTKLYFGLLLETKDLITASMNLLELFRDFYQEYKEVKEKSFPVL</sequence>
<evidence type="ECO:0000256" key="4">
    <source>
        <dbReference type="ARBA" id="ARBA00022989"/>
    </source>
</evidence>
<evidence type="ECO:0000256" key="5">
    <source>
        <dbReference type="ARBA" id="ARBA00023136"/>
    </source>
</evidence>
<keyword evidence="2 6" id="KW-0813">Transport</keyword>
<feature type="transmembrane region" description="Helical" evidence="6">
    <location>
        <begin position="152"/>
        <end position="174"/>
    </location>
</feature>
<keyword evidence="3 6" id="KW-0812">Transmembrane</keyword>
<feature type="transmembrane region" description="Helical" evidence="6">
    <location>
        <begin position="228"/>
        <end position="247"/>
    </location>
</feature>
<evidence type="ECO:0000313" key="7">
    <source>
        <dbReference type="EMBL" id="SFW69988.1"/>
    </source>
</evidence>
<reference evidence="7 8" key="1">
    <citation type="submission" date="2016-11" db="EMBL/GenBank/DDBJ databases">
        <authorList>
            <person name="Jaros S."/>
            <person name="Januszkiewicz K."/>
            <person name="Wedrychowicz H."/>
        </authorList>
    </citation>
    <scope>NUCLEOTIDE SEQUENCE [LARGE SCALE GENOMIC DNA]</scope>
    <source>
        <strain evidence="7 8">CGMCC 1.12145</strain>
    </source>
</reference>
<evidence type="ECO:0000256" key="2">
    <source>
        <dbReference type="ARBA" id="ARBA00022448"/>
    </source>
</evidence>
<feature type="transmembrane region" description="Helical" evidence="6">
    <location>
        <begin position="492"/>
        <end position="510"/>
    </location>
</feature>
<feature type="transmembrane region" description="Helical" evidence="6">
    <location>
        <begin position="253"/>
        <end position="270"/>
    </location>
</feature>
<dbReference type="GO" id="GO:0005315">
    <property type="term" value="F:phosphate transmembrane transporter activity"/>
    <property type="evidence" value="ECO:0007669"/>
    <property type="project" value="InterPro"/>
</dbReference>
<feature type="transmembrane region" description="Helical" evidence="6">
    <location>
        <begin position="39"/>
        <end position="60"/>
    </location>
</feature>
<evidence type="ECO:0000313" key="8">
    <source>
        <dbReference type="Proteomes" id="UP000182248"/>
    </source>
</evidence>
<dbReference type="Pfam" id="PF01384">
    <property type="entry name" value="PHO4"/>
    <property type="match status" value="1"/>
</dbReference>
<accession>A0A1K1RDP3</accession>